<feature type="compositionally biased region" description="Polar residues" evidence="1">
    <location>
        <begin position="561"/>
        <end position="580"/>
    </location>
</feature>
<feature type="compositionally biased region" description="Pro residues" evidence="1">
    <location>
        <begin position="526"/>
        <end position="538"/>
    </location>
</feature>
<dbReference type="AlphaFoldDB" id="A0A7M7P0F7"/>
<sequence>MLANVAYVYNTTLPSWCGSLRPKELLKVTETPGTFLGLSLTDKLHFQYIVSTAEPQAIEKIQKVRRSLKRSSRRVKSALMTREDSTITEVAMETEDMNHTAPLATLATTPILEDIIFESRGQKKRGGTFPRMAHFDLPEDTPPGSQNGTLKANGTHRPQRQNGSLKGPWNRKNRGKGVPVVKEDTAKVLEMYLKRRSKSLNDAVLTREYFAQEKKKRGRSARNNTVSICSTLSTDSTASEAHVQATVTVQTTSDAADRTVFSRASVTQQSFHEAMKCSIMEEGSAMEQSADDELSSSDEQSPRSRSAPSTLRMQVNRENKEGTDTLKLKDKENGTATLTRDGYKRDSKKEPRRKRSFLDKAKNIMRSPSTSRKIIRTPSAVQRQEENEKERLREEKEKEKERLREEKEREKEKQRKEKEEKELLDKKLKEYKEREKEKLKEMERRRKEEKEREKEWEKERERLKKEREKKEKEEMERSHTRHHARTVVHSEMKKTGFTARLKESFRRSSRDRHHHNHHRTKDHIPSKPPELPPRPPELQQPKDVKPKRWPSFQFKRKSRKSASTPTDESGTGATTPSDTASMDFEYFASRVDHTRSLNDAERRRLTIEMRQARRENSGNASDSQILDRVAGAHPPLSEATSHDSFGSFASSEGSERPERPRTLAFRRTRAERAQRGLNNVIRLDSTTPGHVRRDVDTSFPVLPAALLADDLVRDGGTDRGANGGGEGADRNVTDSWTESGDGSDIPFEQRNQAEREEYFKRIADRLAMIGDQALEDYEFNDGAAGAARTQQRPVQSTCTAETYASCSVSVGATAAPGISHNHAAEYMEIGQRIQTDVDGMQLRRRSQAYFPASMVMGVIVNDTYQSFCSAMQSIVGQDVGMEQLAIVFKFTKVAVRAANSMGKHASSIKDNSVRFISDRFAGWLDSQGGWGSVVTSDDSDSLHEESEID</sequence>
<dbReference type="InParanoid" id="A0A7M7P0F7"/>
<feature type="compositionally biased region" description="Basic and acidic residues" evidence="1">
    <location>
        <begin position="488"/>
        <end position="508"/>
    </location>
</feature>
<organism evidence="2 3">
    <name type="scientific">Strongylocentrotus purpuratus</name>
    <name type="common">Purple sea urchin</name>
    <dbReference type="NCBI Taxonomy" id="7668"/>
    <lineage>
        <taxon>Eukaryota</taxon>
        <taxon>Metazoa</taxon>
        <taxon>Echinodermata</taxon>
        <taxon>Eleutherozoa</taxon>
        <taxon>Echinozoa</taxon>
        <taxon>Echinoidea</taxon>
        <taxon>Euechinoidea</taxon>
        <taxon>Echinacea</taxon>
        <taxon>Camarodonta</taxon>
        <taxon>Echinidea</taxon>
        <taxon>Strongylocentrotidae</taxon>
        <taxon>Strongylocentrotus</taxon>
    </lineage>
</organism>
<name>A0A7M7P0F7_STRPU</name>
<dbReference type="RefSeq" id="XP_030844450.1">
    <property type="nucleotide sequence ID" value="XM_030988590.1"/>
</dbReference>
<dbReference type="OrthoDB" id="10046645at2759"/>
<feature type="region of interest" description="Disordered" evidence="1">
    <location>
        <begin position="135"/>
        <end position="176"/>
    </location>
</feature>
<dbReference type="Proteomes" id="UP000007110">
    <property type="component" value="Unassembled WGS sequence"/>
</dbReference>
<feature type="compositionally biased region" description="Basic and acidic residues" evidence="1">
    <location>
        <begin position="315"/>
        <end position="333"/>
    </location>
</feature>
<dbReference type="GO" id="GO:0042981">
    <property type="term" value="P:regulation of apoptotic process"/>
    <property type="evidence" value="ECO:0007669"/>
    <property type="project" value="InterPro"/>
</dbReference>
<accession>A0A7M7P0F7</accession>
<feature type="compositionally biased region" description="Polar residues" evidence="1">
    <location>
        <begin position="143"/>
        <end position="152"/>
    </location>
</feature>
<proteinExistence type="predicted"/>
<feature type="region of interest" description="Disordered" evidence="1">
    <location>
        <begin position="283"/>
        <end position="581"/>
    </location>
</feature>
<feature type="compositionally biased region" description="Basic residues" evidence="1">
    <location>
        <begin position="509"/>
        <end position="521"/>
    </location>
</feature>
<evidence type="ECO:0000256" key="1">
    <source>
        <dbReference type="SAM" id="MobiDB-lite"/>
    </source>
</evidence>
<dbReference type="GeneID" id="585734"/>
<dbReference type="SUPFAM" id="SSF56854">
    <property type="entry name" value="Bcl-2 inhibitors of programmed cell death"/>
    <property type="match status" value="1"/>
</dbReference>
<feature type="region of interest" description="Disordered" evidence="1">
    <location>
        <begin position="634"/>
        <end position="664"/>
    </location>
</feature>
<evidence type="ECO:0000313" key="2">
    <source>
        <dbReference type="EnsemblMetazoa" id="XP_030844450"/>
    </source>
</evidence>
<feature type="compositionally biased region" description="Basic and acidic residues" evidence="1">
    <location>
        <begin position="383"/>
        <end position="478"/>
    </location>
</feature>
<dbReference type="Gene3D" id="1.10.437.10">
    <property type="entry name" value="Blc2-like"/>
    <property type="match status" value="1"/>
</dbReference>
<keyword evidence="3" id="KW-1185">Reference proteome</keyword>
<reference evidence="2" key="2">
    <citation type="submission" date="2021-01" db="UniProtKB">
        <authorList>
            <consortium name="EnsemblMetazoa"/>
        </authorList>
    </citation>
    <scope>IDENTIFICATION</scope>
</reference>
<feature type="compositionally biased region" description="Low complexity" evidence="1">
    <location>
        <begin position="297"/>
        <end position="306"/>
    </location>
</feature>
<dbReference type="OMA" id="THKHGHI"/>
<reference evidence="3" key="1">
    <citation type="submission" date="2015-02" db="EMBL/GenBank/DDBJ databases">
        <title>Genome sequencing for Strongylocentrotus purpuratus.</title>
        <authorList>
            <person name="Murali S."/>
            <person name="Liu Y."/>
            <person name="Vee V."/>
            <person name="English A."/>
            <person name="Wang M."/>
            <person name="Skinner E."/>
            <person name="Han Y."/>
            <person name="Muzny D.M."/>
            <person name="Worley K.C."/>
            <person name="Gibbs R.A."/>
        </authorList>
    </citation>
    <scope>NUCLEOTIDE SEQUENCE</scope>
</reference>
<dbReference type="InterPro" id="IPR036834">
    <property type="entry name" value="Bcl-2-like_sf"/>
</dbReference>
<dbReference type="EnsemblMetazoa" id="XM_030988590">
    <property type="protein sequence ID" value="XP_030844450"/>
    <property type="gene ID" value="LOC585734"/>
</dbReference>
<feature type="region of interest" description="Disordered" evidence="1">
    <location>
        <begin position="713"/>
        <end position="746"/>
    </location>
</feature>
<protein>
    <submittedName>
        <fullName evidence="2">Uncharacterized protein</fullName>
    </submittedName>
</protein>
<evidence type="ECO:0000313" key="3">
    <source>
        <dbReference type="Proteomes" id="UP000007110"/>
    </source>
</evidence>